<evidence type="ECO:0000256" key="1">
    <source>
        <dbReference type="SAM" id="MobiDB-lite"/>
    </source>
</evidence>
<evidence type="ECO:0000313" key="3">
    <source>
        <dbReference type="Proteomes" id="UP001158598"/>
    </source>
</evidence>
<accession>A0AA35UJB3</accession>
<gene>
    <name evidence="2" type="ORF">MCNOR_2553</name>
</gene>
<feature type="region of interest" description="Disordered" evidence="1">
    <location>
        <begin position="1"/>
        <end position="21"/>
    </location>
</feature>
<reference evidence="2" key="1">
    <citation type="submission" date="2023-03" db="EMBL/GenBank/DDBJ databases">
        <authorList>
            <person name="Pearce D."/>
        </authorList>
    </citation>
    <scope>NUCLEOTIDE SEQUENCE</scope>
    <source>
        <strain evidence="2">Mc</strain>
    </source>
</reference>
<dbReference type="EMBL" id="OX458332">
    <property type="protein sequence ID" value="CAI8853814.1"/>
    <property type="molecule type" value="Genomic_DNA"/>
</dbReference>
<proteinExistence type="predicted"/>
<organism evidence="2 3">
    <name type="scientific">Methylococcus capsulatus</name>
    <dbReference type="NCBI Taxonomy" id="414"/>
    <lineage>
        <taxon>Bacteria</taxon>
        <taxon>Pseudomonadati</taxon>
        <taxon>Pseudomonadota</taxon>
        <taxon>Gammaproteobacteria</taxon>
        <taxon>Methylococcales</taxon>
        <taxon>Methylococcaceae</taxon>
        <taxon>Methylococcus</taxon>
    </lineage>
</organism>
<sequence length="60" mass="6351">MGRGAVPPEAGRGWGAQETPCADSVQVPEFPVIVRRLEIGGRFELESCGSSAQSYVKETG</sequence>
<dbReference type="Proteomes" id="UP001158598">
    <property type="component" value="Chromosome"/>
</dbReference>
<dbReference type="AlphaFoldDB" id="A0AA35UJB3"/>
<name>A0AA35UJB3_METCP</name>
<protein>
    <submittedName>
        <fullName evidence="2">Uncharacterized protein</fullName>
    </submittedName>
</protein>
<evidence type="ECO:0000313" key="2">
    <source>
        <dbReference type="EMBL" id="CAI8853814.1"/>
    </source>
</evidence>